<reference evidence="2 3" key="1">
    <citation type="submission" date="2019-01" db="EMBL/GenBank/DDBJ databases">
        <title>Draft genome sequences of the type strains of six Macrococcus species.</title>
        <authorList>
            <person name="Mazhar S."/>
            <person name="Altermann E."/>
            <person name="Hill C."/>
            <person name="Mcauliffe O."/>
        </authorList>
    </citation>
    <scope>NUCLEOTIDE SEQUENCE [LARGE SCALE GENOMIC DNA]</scope>
    <source>
        <strain evidence="2 3">CCM4809</strain>
    </source>
</reference>
<organism evidence="2 3">
    <name type="scientific">Macrococcus hajekii</name>
    <dbReference type="NCBI Taxonomy" id="198482"/>
    <lineage>
        <taxon>Bacteria</taxon>
        <taxon>Bacillati</taxon>
        <taxon>Bacillota</taxon>
        <taxon>Bacilli</taxon>
        <taxon>Bacillales</taxon>
        <taxon>Staphylococcaceae</taxon>
        <taxon>Macrococcus</taxon>
    </lineage>
</organism>
<evidence type="ECO:0008006" key="4">
    <source>
        <dbReference type="Google" id="ProtNLM"/>
    </source>
</evidence>
<dbReference type="PANTHER" id="PTHR36840">
    <property type="entry name" value="BLL5714 PROTEIN"/>
    <property type="match status" value="1"/>
</dbReference>
<dbReference type="OrthoDB" id="9798526at2"/>
<protein>
    <recommendedName>
        <fullName evidence="4">Low temperature requirement protein A</fullName>
    </recommendedName>
</protein>
<dbReference type="InterPro" id="IPR010640">
    <property type="entry name" value="Low_temperature_requirement_A"/>
</dbReference>
<keyword evidence="1" id="KW-0812">Transmembrane</keyword>
<feature type="transmembrane region" description="Helical" evidence="1">
    <location>
        <begin position="145"/>
        <end position="165"/>
    </location>
</feature>
<keyword evidence="1" id="KW-0472">Membrane</keyword>
<feature type="transmembrane region" description="Helical" evidence="1">
    <location>
        <begin position="208"/>
        <end position="227"/>
    </location>
</feature>
<name>A0A4R6BIK1_9STAP</name>
<feature type="transmembrane region" description="Helical" evidence="1">
    <location>
        <begin position="233"/>
        <end position="252"/>
    </location>
</feature>
<comment type="caution">
    <text evidence="2">The sequence shown here is derived from an EMBL/GenBank/DDBJ whole genome shotgun (WGS) entry which is preliminary data.</text>
</comment>
<feature type="transmembrane region" description="Helical" evidence="1">
    <location>
        <begin position="264"/>
        <end position="283"/>
    </location>
</feature>
<dbReference type="Pfam" id="PF06772">
    <property type="entry name" value="LtrA"/>
    <property type="match status" value="1"/>
</dbReference>
<feature type="transmembrane region" description="Helical" evidence="1">
    <location>
        <begin position="115"/>
        <end position="133"/>
    </location>
</feature>
<feature type="transmembrane region" description="Helical" evidence="1">
    <location>
        <begin position="51"/>
        <end position="72"/>
    </location>
</feature>
<sequence>MTEFHNQEDLTRRHEEKEKAVDMTELFYDLVFVYAISQISHSILYTEHGDIPLYNFTKFFLMTFVFYTIWSYQTSYTNRFGMIRVKDIFFLLFNMFIAIFLAISLKSNMVSVFDAINVCVAILFASTSLQFFLTLRDKILAHDRFASIVFGSSMLVSALLALLAIFIPAPWMYVAFILSIIIACTAPIPFKKKIQLSGVNVPHMAERYSLLIIIMFGEAIIGLTEIFKINEFHFSYIMLFLILTSLFGSYWLKSNRLIHKENYVSGLTLTIAHFMMIVGIGLINASLVLNAKEPVEDTFNIQLMYAALAFFYSGMLMTLQYAHEKFTGDRQLRFIIPVILIIGFAIAYLTRHFAYTLTTVCFVTTVTIFLIYLYYYYKTHPDMTKED</sequence>
<feature type="transmembrane region" description="Helical" evidence="1">
    <location>
        <begin position="171"/>
        <end position="188"/>
    </location>
</feature>
<keyword evidence="1" id="KW-1133">Transmembrane helix</keyword>
<keyword evidence="3" id="KW-1185">Reference proteome</keyword>
<accession>A0A4R6BIK1</accession>
<feature type="transmembrane region" description="Helical" evidence="1">
    <location>
        <begin position="303"/>
        <end position="322"/>
    </location>
</feature>
<gene>
    <name evidence="2" type="ORF">ERX37_09650</name>
</gene>
<feature type="transmembrane region" description="Helical" evidence="1">
    <location>
        <begin position="84"/>
        <end position="103"/>
    </location>
</feature>
<evidence type="ECO:0000313" key="3">
    <source>
        <dbReference type="Proteomes" id="UP000295328"/>
    </source>
</evidence>
<feature type="transmembrane region" description="Helical" evidence="1">
    <location>
        <begin position="334"/>
        <end position="350"/>
    </location>
</feature>
<dbReference type="Proteomes" id="UP000295328">
    <property type="component" value="Unassembled WGS sequence"/>
</dbReference>
<dbReference type="RefSeq" id="WP_133430469.1">
    <property type="nucleotide sequence ID" value="NZ_BMCC01000004.1"/>
</dbReference>
<evidence type="ECO:0000313" key="2">
    <source>
        <dbReference type="EMBL" id="TDM01366.1"/>
    </source>
</evidence>
<dbReference type="PANTHER" id="PTHR36840:SF1">
    <property type="entry name" value="BLL5714 PROTEIN"/>
    <property type="match status" value="1"/>
</dbReference>
<dbReference type="AlphaFoldDB" id="A0A4R6BIK1"/>
<dbReference type="EMBL" id="SCWE01000004">
    <property type="protein sequence ID" value="TDM01366.1"/>
    <property type="molecule type" value="Genomic_DNA"/>
</dbReference>
<feature type="transmembrane region" description="Helical" evidence="1">
    <location>
        <begin position="356"/>
        <end position="377"/>
    </location>
</feature>
<proteinExistence type="predicted"/>
<evidence type="ECO:0000256" key="1">
    <source>
        <dbReference type="SAM" id="Phobius"/>
    </source>
</evidence>